<reference evidence="2 3" key="1">
    <citation type="journal article" date="2019" name="Syst. Appl. Microbiol.">
        <title>Microvirga tunisiensis sp. nov., a root nodule symbiotic bacterium isolated from Lupinus micranthus and L. luteus grown in Northern Tunisia.</title>
        <authorList>
            <person name="Msaddak A."/>
            <person name="Rejili M."/>
            <person name="Duran D."/>
            <person name="Mars M."/>
            <person name="Palacios J.M."/>
            <person name="Ruiz-Argueso T."/>
            <person name="Rey L."/>
            <person name="Imperial J."/>
        </authorList>
    </citation>
    <scope>NUCLEOTIDE SEQUENCE [LARGE SCALE GENOMIC DNA]</scope>
    <source>
        <strain evidence="2 3">Lmie10</strain>
    </source>
</reference>
<evidence type="ECO:0000313" key="2">
    <source>
        <dbReference type="EMBL" id="MPR29513.1"/>
    </source>
</evidence>
<evidence type="ECO:0000256" key="1">
    <source>
        <dbReference type="SAM" id="Coils"/>
    </source>
</evidence>
<dbReference type="EMBL" id="VOSK01000238">
    <property type="protein sequence ID" value="MPR29513.1"/>
    <property type="molecule type" value="Genomic_DNA"/>
</dbReference>
<sequence length="94" mass="10520">MNEDTEGVAIRLWRDRAQLREQERNEAQARLRIAEEKIAILMAENDRLVTENARLRALGSPDAGSARTETDLQMEALKGALMSLISRPADSLNS</sequence>
<feature type="coiled-coil region" evidence="1">
    <location>
        <begin position="17"/>
        <end position="51"/>
    </location>
</feature>
<dbReference type="OrthoDB" id="7998874at2"/>
<evidence type="ECO:0000313" key="3">
    <source>
        <dbReference type="Proteomes" id="UP000403266"/>
    </source>
</evidence>
<comment type="caution">
    <text evidence="2">The sequence shown here is derived from an EMBL/GenBank/DDBJ whole genome shotgun (WGS) entry which is preliminary data.</text>
</comment>
<dbReference type="Proteomes" id="UP000403266">
    <property type="component" value="Unassembled WGS sequence"/>
</dbReference>
<keyword evidence="3" id="KW-1185">Reference proteome</keyword>
<protein>
    <submittedName>
        <fullName evidence="2">Uncharacterized protein</fullName>
    </submittedName>
</protein>
<keyword evidence="1" id="KW-0175">Coiled coil</keyword>
<dbReference type="AlphaFoldDB" id="A0A5N7MRD5"/>
<dbReference type="RefSeq" id="WP_152716411.1">
    <property type="nucleotide sequence ID" value="NZ_VOSJ01000248.1"/>
</dbReference>
<gene>
    <name evidence="2" type="ORF">FS320_31600</name>
</gene>
<proteinExistence type="predicted"/>
<organism evidence="2 3">
    <name type="scientific">Microvirga tunisiensis</name>
    <dbReference type="NCBI Taxonomy" id="2108360"/>
    <lineage>
        <taxon>Bacteria</taxon>
        <taxon>Pseudomonadati</taxon>
        <taxon>Pseudomonadota</taxon>
        <taxon>Alphaproteobacteria</taxon>
        <taxon>Hyphomicrobiales</taxon>
        <taxon>Methylobacteriaceae</taxon>
        <taxon>Microvirga</taxon>
    </lineage>
</organism>
<accession>A0A5N7MRD5</accession>
<name>A0A5N7MRD5_9HYPH</name>